<dbReference type="RefSeq" id="WP_120719913.1">
    <property type="nucleotide sequence ID" value="NZ_CP032698.1"/>
</dbReference>
<dbReference type="Gene3D" id="3.40.50.1110">
    <property type="entry name" value="SGNH hydrolase"/>
    <property type="match status" value="1"/>
</dbReference>
<keyword evidence="2" id="KW-1015">Disulfide bond</keyword>
<dbReference type="OrthoDB" id="5503950at2"/>
<feature type="active site" description="Nucleophile" evidence="1">
    <location>
        <position position="44"/>
    </location>
</feature>
<accession>A0A387H5L3</accession>
<dbReference type="AlphaFoldDB" id="A0A387H5L3"/>
<dbReference type="InterPro" id="IPR037460">
    <property type="entry name" value="SEST-like"/>
</dbReference>
<name>A0A387H5L3_9ACTN</name>
<feature type="disulfide bond" evidence="2">
    <location>
        <begin position="184"/>
        <end position="231"/>
    </location>
</feature>
<evidence type="ECO:0000256" key="1">
    <source>
        <dbReference type="PIRSR" id="PIRSR637460-1"/>
    </source>
</evidence>
<dbReference type="GO" id="GO:0004806">
    <property type="term" value="F:triacylglycerol lipase activity"/>
    <property type="evidence" value="ECO:0007669"/>
    <property type="project" value="UniProtKB-EC"/>
</dbReference>
<evidence type="ECO:0000256" key="3">
    <source>
        <dbReference type="SAM" id="SignalP"/>
    </source>
</evidence>
<gene>
    <name evidence="5" type="ORF">DWB77_00802</name>
</gene>
<dbReference type="SUPFAM" id="SSF52266">
    <property type="entry name" value="SGNH hydrolase"/>
    <property type="match status" value="1"/>
</dbReference>
<reference evidence="5 6" key="1">
    <citation type="submission" date="2018-10" db="EMBL/GenBank/DDBJ databases">
        <title>Relationship between Morphology and Antimicrobial Activity in Streptomyces.</title>
        <authorList>
            <person name="Kang H.J."/>
            <person name="Kim S.B."/>
        </authorList>
    </citation>
    <scope>NUCLEOTIDE SEQUENCE [LARGE SCALE GENOMIC DNA]</scope>
    <source>
        <strain evidence="5 6">BH38</strain>
    </source>
</reference>
<feature type="signal peptide" evidence="3">
    <location>
        <begin position="1"/>
        <end position="27"/>
    </location>
</feature>
<dbReference type="Proteomes" id="UP000271554">
    <property type="component" value="Chromosome"/>
</dbReference>
<feature type="domain" description="SGNH hydrolase-type esterase" evidence="4">
    <location>
        <begin position="40"/>
        <end position="256"/>
    </location>
</feature>
<dbReference type="PANTHER" id="PTHR37981:SF1">
    <property type="entry name" value="SGNH HYDROLASE-TYPE ESTERASE DOMAIN-CONTAINING PROTEIN"/>
    <property type="match status" value="1"/>
</dbReference>
<evidence type="ECO:0000259" key="4">
    <source>
        <dbReference type="Pfam" id="PF13472"/>
    </source>
</evidence>
<dbReference type="EMBL" id="CP032698">
    <property type="protein sequence ID" value="AYG78694.1"/>
    <property type="molecule type" value="Genomic_DNA"/>
</dbReference>
<dbReference type="Pfam" id="PF13472">
    <property type="entry name" value="Lipase_GDSL_2"/>
    <property type="match status" value="1"/>
</dbReference>
<keyword evidence="5" id="KW-0378">Hydrolase</keyword>
<dbReference type="CDD" id="cd01823">
    <property type="entry name" value="SEST_like"/>
    <property type="match status" value="1"/>
</dbReference>
<dbReference type="InterPro" id="IPR036514">
    <property type="entry name" value="SGNH_hydro_sf"/>
</dbReference>
<sequence length="276" mass="29593">MTRIPRRSLRLTVLLSALLFTGSGVTAAQAEAPSQGGYVALGDSYSSGLGAGEYRDGGSCRRSARSYAQLWAAAHPATRFDFTACSGATTRDVLNGQLAPLNAGTDLVSITAGATDAGFTDVMTVCFLNSDDACQNRVAQARTYIEHTLPAALDTTYGAIRKKSPNARVVVLGYPHLFAPRRPCARGLSEPKRATLNAAVDVINRVMSQRAVKHGFTFGDVTQRFADHGVCSTTPWIHSITFPVSESYHPTPDGQEHGYLPELTRLATRVRAPHDV</sequence>
<feature type="active site" evidence="1">
    <location>
        <position position="249"/>
    </location>
</feature>
<proteinExistence type="predicted"/>
<dbReference type="EC" id="3.1.1.3" evidence="5"/>
<keyword evidence="6" id="KW-1185">Reference proteome</keyword>
<protein>
    <submittedName>
        <fullName evidence="5">Lipase</fullName>
        <ecNumber evidence="5">3.1.1.3</ecNumber>
    </submittedName>
</protein>
<organism evidence="5 6">
    <name type="scientific">Streptomyces hundungensis</name>
    <dbReference type="NCBI Taxonomy" id="1077946"/>
    <lineage>
        <taxon>Bacteria</taxon>
        <taxon>Bacillati</taxon>
        <taxon>Actinomycetota</taxon>
        <taxon>Actinomycetes</taxon>
        <taxon>Kitasatosporales</taxon>
        <taxon>Streptomycetaceae</taxon>
        <taxon>Streptomyces</taxon>
    </lineage>
</organism>
<keyword evidence="3" id="KW-0732">Signal</keyword>
<dbReference type="GO" id="GO:0019433">
    <property type="term" value="P:triglyceride catabolic process"/>
    <property type="evidence" value="ECO:0007669"/>
    <property type="project" value="TreeGrafter"/>
</dbReference>
<dbReference type="PANTHER" id="PTHR37981">
    <property type="entry name" value="LIPASE 2"/>
    <property type="match status" value="1"/>
</dbReference>
<dbReference type="KEGG" id="shun:DWB77_00802"/>
<dbReference type="InterPro" id="IPR013830">
    <property type="entry name" value="SGNH_hydro"/>
</dbReference>
<evidence type="ECO:0000313" key="5">
    <source>
        <dbReference type="EMBL" id="AYG78694.1"/>
    </source>
</evidence>
<feature type="disulfide bond" evidence="2">
    <location>
        <begin position="60"/>
        <end position="85"/>
    </location>
</feature>
<feature type="disulfide bond" evidence="2">
    <location>
        <begin position="126"/>
        <end position="134"/>
    </location>
</feature>
<feature type="chain" id="PRO_5039585012" evidence="3">
    <location>
        <begin position="28"/>
        <end position="276"/>
    </location>
</feature>
<evidence type="ECO:0000256" key="2">
    <source>
        <dbReference type="PIRSR" id="PIRSR637460-2"/>
    </source>
</evidence>
<evidence type="ECO:0000313" key="6">
    <source>
        <dbReference type="Proteomes" id="UP000271554"/>
    </source>
</evidence>